<gene>
    <name evidence="1" type="ORF">HMPREF9370_2546</name>
</gene>
<dbReference type="PATRIC" id="fig|1030841.3.peg.2532"/>
<dbReference type="Proteomes" id="UP000005336">
    <property type="component" value="Unassembled WGS sequence"/>
</dbReference>
<comment type="caution">
    <text evidence="1">The sequence shown here is derived from an EMBL/GenBank/DDBJ whole genome shotgun (WGS) entry which is preliminary data.</text>
</comment>
<proteinExistence type="predicted"/>
<sequence>MLSSTVLIILIKSIDNACLKKFQTGMGKSLVFVGAADTNLPPLFFI</sequence>
<protein>
    <submittedName>
        <fullName evidence="1">Uncharacterized protein</fullName>
    </submittedName>
</protein>
<reference evidence="1 2" key="1">
    <citation type="submission" date="2011-06" db="EMBL/GenBank/DDBJ databases">
        <authorList>
            <person name="Muzny D."/>
            <person name="Qin X."/>
            <person name="Deng J."/>
            <person name="Jiang H."/>
            <person name="Liu Y."/>
            <person name="Qu J."/>
            <person name="Song X.-Z."/>
            <person name="Zhang L."/>
            <person name="Thornton R."/>
            <person name="Coyle M."/>
            <person name="Francisco L."/>
            <person name="Jackson L."/>
            <person name="Javaid M."/>
            <person name="Korchina V."/>
            <person name="Kovar C."/>
            <person name="Mata R."/>
            <person name="Mathew T."/>
            <person name="Ngo R."/>
            <person name="Nguyen L."/>
            <person name="Nguyen N."/>
            <person name="Okwuonu G."/>
            <person name="Ongeri F."/>
            <person name="Pham C."/>
            <person name="Simmons D."/>
            <person name="Wilczek-Boney K."/>
            <person name="Hale W."/>
            <person name="Jakkamsetti A."/>
            <person name="Pham P."/>
            <person name="Ruth R."/>
            <person name="San Lucas F."/>
            <person name="Warren J."/>
            <person name="Zhang J."/>
            <person name="Zhao Z."/>
            <person name="Zhou C."/>
            <person name="Zhu D."/>
            <person name="Lee S."/>
            <person name="Bess C."/>
            <person name="Blankenburg K."/>
            <person name="Forbes L."/>
            <person name="Fu Q."/>
            <person name="Gubbala S."/>
            <person name="Hirani K."/>
            <person name="Jayaseelan J.C."/>
            <person name="Lara F."/>
            <person name="Munidasa M."/>
            <person name="Palculict T."/>
            <person name="Patil S."/>
            <person name="Pu L.-L."/>
            <person name="Saada N."/>
            <person name="Tang L."/>
            <person name="Weissenberger G."/>
            <person name="Zhu Y."/>
            <person name="Hemphill L."/>
            <person name="Shang Y."/>
            <person name="Youmans B."/>
            <person name="Ayvaz T."/>
            <person name="Ross M."/>
            <person name="Santibanez J."/>
            <person name="Aqrawi P."/>
            <person name="Gross S."/>
            <person name="Joshi V."/>
            <person name="Fowler G."/>
            <person name="Nazareth L."/>
            <person name="Reid J."/>
            <person name="Worley K."/>
            <person name="Petrosino J."/>
            <person name="Highlander S."/>
            <person name="Gibbs R."/>
        </authorList>
    </citation>
    <scope>NUCLEOTIDE SEQUENCE [LARGE SCALE GENOMIC DNA]</scope>
    <source>
        <strain evidence="1 2">9715</strain>
    </source>
</reference>
<name>G4CTY6_9NEIS</name>
<evidence type="ECO:0000313" key="1">
    <source>
        <dbReference type="EMBL" id="EGZ43333.1"/>
    </source>
</evidence>
<keyword evidence="2" id="KW-1185">Reference proteome</keyword>
<dbReference type="HOGENOM" id="CLU_3186323_0_0_4"/>
<dbReference type="EMBL" id="AGAZ01000091">
    <property type="protein sequence ID" value="EGZ43333.1"/>
    <property type="molecule type" value="Genomic_DNA"/>
</dbReference>
<evidence type="ECO:0000313" key="2">
    <source>
        <dbReference type="Proteomes" id="UP000005336"/>
    </source>
</evidence>
<dbReference type="AlphaFoldDB" id="G4CTY6"/>
<organism evidence="1 2">
    <name type="scientific">Neisseria wadsworthii 9715</name>
    <dbReference type="NCBI Taxonomy" id="1030841"/>
    <lineage>
        <taxon>Bacteria</taxon>
        <taxon>Pseudomonadati</taxon>
        <taxon>Pseudomonadota</taxon>
        <taxon>Betaproteobacteria</taxon>
        <taxon>Neisseriales</taxon>
        <taxon>Neisseriaceae</taxon>
        <taxon>Neisseria</taxon>
    </lineage>
</organism>
<accession>G4CTY6</accession>